<accession>A0ABX0NVQ1</accession>
<proteinExistence type="predicted"/>
<comment type="caution">
    <text evidence="2">The sequence shown here is derived from an EMBL/GenBank/DDBJ whole genome shotgun (WGS) entry which is preliminary data.</text>
</comment>
<evidence type="ECO:0000313" key="2">
    <source>
        <dbReference type="EMBL" id="NHZ90925.1"/>
    </source>
</evidence>
<reference evidence="2 3" key="1">
    <citation type="submission" date="2019-10" db="EMBL/GenBank/DDBJ databases">
        <title>Taxonomy of Antarctic Massilia spp.: description of Massilia rubra sp. nov., Massilia aquatica sp. nov., Massilia mucilaginosa sp. nov., Massilia frigida sp. nov. isolated from streams, lakes and regoliths.</title>
        <authorList>
            <person name="Holochova P."/>
            <person name="Sedlacek I."/>
            <person name="Kralova S."/>
            <person name="Maslanova I."/>
            <person name="Busse H.-J."/>
            <person name="Stankova E."/>
            <person name="Vrbovska V."/>
            <person name="Kovarovic V."/>
            <person name="Bartak M."/>
            <person name="Svec P."/>
            <person name="Pantucek R."/>
        </authorList>
    </citation>
    <scope>NUCLEOTIDE SEQUENCE [LARGE SCALE GENOMIC DNA]</scope>
    <source>
        <strain evidence="2 3">CCM 8733</strain>
    </source>
</reference>
<keyword evidence="1" id="KW-0472">Membrane</keyword>
<protein>
    <submittedName>
        <fullName evidence="2">Uncharacterized protein</fullName>
    </submittedName>
</protein>
<sequence length="103" mass="11121">MPPTRVALDPAAKELTQDEIIVRAEAFGAGAALGGGLIGAFIGSKVAESRQNTIHGTLAPFYASVDDYDFRSHYVQALSRPSRCRRRCSRSPTASMRWAPARA</sequence>
<evidence type="ECO:0000313" key="3">
    <source>
        <dbReference type="Proteomes" id="UP000609726"/>
    </source>
</evidence>
<dbReference type="RefSeq" id="WP_166878077.1">
    <property type="nucleotide sequence ID" value="NZ_WHJH01000022.1"/>
</dbReference>
<dbReference type="Proteomes" id="UP000609726">
    <property type="component" value="Unassembled WGS sequence"/>
</dbReference>
<feature type="transmembrane region" description="Helical" evidence="1">
    <location>
        <begin position="20"/>
        <end position="42"/>
    </location>
</feature>
<dbReference type="EMBL" id="WHJH01000022">
    <property type="protein sequence ID" value="NHZ90925.1"/>
    <property type="molecule type" value="Genomic_DNA"/>
</dbReference>
<keyword evidence="1" id="KW-1133">Transmembrane helix</keyword>
<keyword evidence="1" id="KW-0812">Transmembrane</keyword>
<name>A0ABX0NVQ1_9BURK</name>
<organism evidence="2 3">
    <name type="scientific">Massilia mucilaginosa</name>
    <dbReference type="NCBI Taxonomy" id="2609282"/>
    <lineage>
        <taxon>Bacteria</taxon>
        <taxon>Pseudomonadati</taxon>
        <taxon>Pseudomonadota</taxon>
        <taxon>Betaproteobacteria</taxon>
        <taxon>Burkholderiales</taxon>
        <taxon>Oxalobacteraceae</taxon>
        <taxon>Telluria group</taxon>
        <taxon>Massilia</taxon>
    </lineage>
</organism>
<keyword evidence="3" id="KW-1185">Reference proteome</keyword>
<evidence type="ECO:0000256" key="1">
    <source>
        <dbReference type="SAM" id="Phobius"/>
    </source>
</evidence>
<gene>
    <name evidence="2" type="ORF">F2P45_18135</name>
</gene>